<dbReference type="EMBL" id="CAKMRJ010000002">
    <property type="protein sequence ID" value="CAH1415937.1"/>
    <property type="molecule type" value="Genomic_DNA"/>
</dbReference>
<reference evidence="1 2" key="1">
    <citation type="submission" date="2022-01" db="EMBL/GenBank/DDBJ databases">
        <authorList>
            <person name="Xiong W."/>
            <person name="Schranz E."/>
        </authorList>
    </citation>
    <scope>NUCLEOTIDE SEQUENCE [LARGE SCALE GENOMIC DNA]</scope>
</reference>
<protein>
    <submittedName>
        <fullName evidence="1">Uncharacterized protein</fullName>
    </submittedName>
</protein>
<evidence type="ECO:0000313" key="2">
    <source>
        <dbReference type="Proteomes" id="UP001157418"/>
    </source>
</evidence>
<keyword evidence="2" id="KW-1185">Reference proteome</keyword>
<dbReference type="Proteomes" id="UP001157418">
    <property type="component" value="Unassembled WGS sequence"/>
</dbReference>
<dbReference type="AlphaFoldDB" id="A0AAU9LQR8"/>
<accession>A0AAU9LQR8</accession>
<sequence>MMNLVRVDGVSKNLGIGGRVFGKAGKRQIGQMGLKRFVQESWSGARRWEKERVFLSLEGGRISGEVASDGGGRRRMLEVREAGAHVGGGSIEKKHRWRCDD</sequence>
<organism evidence="1 2">
    <name type="scientific">Lactuca virosa</name>
    <dbReference type="NCBI Taxonomy" id="75947"/>
    <lineage>
        <taxon>Eukaryota</taxon>
        <taxon>Viridiplantae</taxon>
        <taxon>Streptophyta</taxon>
        <taxon>Embryophyta</taxon>
        <taxon>Tracheophyta</taxon>
        <taxon>Spermatophyta</taxon>
        <taxon>Magnoliopsida</taxon>
        <taxon>eudicotyledons</taxon>
        <taxon>Gunneridae</taxon>
        <taxon>Pentapetalae</taxon>
        <taxon>asterids</taxon>
        <taxon>campanulids</taxon>
        <taxon>Asterales</taxon>
        <taxon>Asteraceae</taxon>
        <taxon>Cichorioideae</taxon>
        <taxon>Cichorieae</taxon>
        <taxon>Lactucinae</taxon>
        <taxon>Lactuca</taxon>
    </lineage>
</organism>
<proteinExistence type="predicted"/>
<name>A0AAU9LQR8_9ASTR</name>
<gene>
    <name evidence="1" type="ORF">LVIROSA_LOCUS3746</name>
</gene>
<comment type="caution">
    <text evidence="1">The sequence shown here is derived from an EMBL/GenBank/DDBJ whole genome shotgun (WGS) entry which is preliminary data.</text>
</comment>
<evidence type="ECO:0000313" key="1">
    <source>
        <dbReference type="EMBL" id="CAH1415937.1"/>
    </source>
</evidence>